<dbReference type="EMBL" id="JAUCMV010000003">
    <property type="protein sequence ID" value="KAK0412671.1"/>
    <property type="molecule type" value="Genomic_DNA"/>
</dbReference>
<proteinExistence type="predicted"/>
<dbReference type="Proteomes" id="UP001175271">
    <property type="component" value="Unassembled WGS sequence"/>
</dbReference>
<comment type="caution">
    <text evidence="1">The sequence shown here is derived from an EMBL/GenBank/DDBJ whole genome shotgun (WGS) entry which is preliminary data.</text>
</comment>
<keyword evidence="2" id="KW-1185">Reference proteome</keyword>
<evidence type="ECO:0000313" key="2">
    <source>
        <dbReference type="Proteomes" id="UP001175271"/>
    </source>
</evidence>
<organism evidence="1 2">
    <name type="scientific">Steinernema hermaphroditum</name>
    <dbReference type="NCBI Taxonomy" id="289476"/>
    <lineage>
        <taxon>Eukaryota</taxon>
        <taxon>Metazoa</taxon>
        <taxon>Ecdysozoa</taxon>
        <taxon>Nematoda</taxon>
        <taxon>Chromadorea</taxon>
        <taxon>Rhabditida</taxon>
        <taxon>Tylenchina</taxon>
        <taxon>Panagrolaimomorpha</taxon>
        <taxon>Strongyloidoidea</taxon>
        <taxon>Steinernematidae</taxon>
        <taxon>Steinernema</taxon>
    </lineage>
</organism>
<reference evidence="1" key="1">
    <citation type="submission" date="2023-06" db="EMBL/GenBank/DDBJ databases">
        <title>Genomic analysis of the entomopathogenic nematode Steinernema hermaphroditum.</title>
        <authorList>
            <person name="Schwarz E.M."/>
            <person name="Heppert J.K."/>
            <person name="Baniya A."/>
            <person name="Schwartz H.T."/>
            <person name="Tan C.-H."/>
            <person name="Antoshechkin I."/>
            <person name="Sternberg P.W."/>
            <person name="Goodrich-Blair H."/>
            <person name="Dillman A.R."/>
        </authorList>
    </citation>
    <scope>NUCLEOTIDE SEQUENCE</scope>
    <source>
        <strain evidence="1">PS9179</strain>
        <tissue evidence="1">Whole animal</tissue>
    </source>
</reference>
<gene>
    <name evidence="1" type="ORF">QR680_006344</name>
</gene>
<dbReference type="AlphaFoldDB" id="A0AA39HV79"/>
<name>A0AA39HV79_9BILA</name>
<evidence type="ECO:0000313" key="1">
    <source>
        <dbReference type="EMBL" id="KAK0412671.1"/>
    </source>
</evidence>
<accession>A0AA39HV79</accession>
<sequence>MQVARASWMEEIGWAHQLRSGKRSMKIVAMLSSVKILRFGDLVKLYRIVRCLTMVLVYWTIFFKSVSGNLFGSFEIVLLSSFSVGRLSQGLHDYRICLCQLFEFGCLLLDYHLSPADVDNGL</sequence>
<protein>
    <submittedName>
        <fullName evidence="1">Uncharacterized protein</fullName>
    </submittedName>
</protein>